<dbReference type="SUPFAM" id="SSF53901">
    <property type="entry name" value="Thiolase-like"/>
    <property type="match status" value="2"/>
</dbReference>
<sequence>MDTLLAIFLVPLFCSIICLCNFLFRHRNSICYMLAYECYKPSDDRKLGADSCVKIILRNKNLHLEEYRHMLKTITSSGLGEETYCPSNFLTGREECSTLDDAVSEMDDILFSTLDKLFEKTGVSPFEIDVLVVNVSLFSPMPSLSSRIVNKYKMRNDIKSFNLSGMGCSGSLVAIDLVQRVFEKYQNKYAIVVSTESLGPNWYCGRDKAMMLANCLYRSGGCSMLFTNRSGLKNKAILRLKSLARTHRGSSDEAYLCSIQEDDENGYRGFRLTKNLPRVAAKALTMNLKVLLRRVLPVSELLRYVIVVAASNRGRSSSKVASSLAHGLNLKAGFDHFCIPPISSDVVDAFGKGMGLNDCDLEPTRMTLYRFGNTSVGGLWYVLGYMEAKKRLKKGNRILMISFGAGYECNSCMWEVMRDLDDANVWEDCIERYPSKTLTNSFMEKYSWINDPYLDFVRIDMEALRAEFSL</sequence>
<accession>A0A2P5F121</accession>
<comment type="pathway">
    <text evidence="1 6">Lipid metabolism; fatty acid biosynthesis.</text>
</comment>
<keyword evidence="7" id="KW-1133">Transmembrane helix</keyword>
<reference evidence="11" key="1">
    <citation type="submission" date="2016-06" db="EMBL/GenBank/DDBJ databases">
        <title>Parallel loss of symbiosis genes in relatives of nitrogen-fixing non-legume Parasponia.</title>
        <authorList>
            <person name="Van Velzen R."/>
            <person name="Holmer R."/>
            <person name="Bu F."/>
            <person name="Rutten L."/>
            <person name="Van Zeijl A."/>
            <person name="Liu W."/>
            <person name="Santuari L."/>
            <person name="Cao Q."/>
            <person name="Sharma T."/>
            <person name="Shen D."/>
            <person name="Roswanjaya Y."/>
            <person name="Wardhani T."/>
            <person name="Kalhor M.S."/>
            <person name="Jansen J."/>
            <person name="Van den Hoogen J."/>
            <person name="Gungor B."/>
            <person name="Hartog M."/>
            <person name="Hontelez J."/>
            <person name="Verver J."/>
            <person name="Yang W.-C."/>
            <person name="Schijlen E."/>
            <person name="Repin R."/>
            <person name="Schilthuizen M."/>
            <person name="Schranz E."/>
            <person name="Heidstra R."/>
            <person name="Miyata K."/>
            <person name="Fedorova E."/>
            <person name="Kohlen W."/>
            <person name="Bisseling T."/>
            <person name="Smit S."/>
            <person name="Geurts R."/>
        </authorList>
    </citation>
    <scope>NUCLEOTIDE SEQUENCE [LARGE SCALE GENOMIC DNA]</scope>
    <source>
        <strain evidence="11">cv. RG33-2</strain>
    </source>
</reference>
<dbReference type="STRING" id="63057.A0A2P5F121"/>
<organism evidence="10 11">
    <name type="scientific">Trema orientale</name>
    <name type="common">Charcoal tree</name>
    <name type="synonym">Celtis orientalis</name>
    <dbReference type="NCBI Taxonomy" id="63057"/>
    <lineage>
        <taxon>Eukaryota</taxon>
        <taxon>Viridiplantae</taxon>
        <taxon>Streptophyta</taxon>
        <taxon>Embryophyta</taxon>
        <taxon>Tracheophyta</taxon>
        <taxon>Spermatophyta</taxon>
        <taxon>Magnoliopsida</taxon>
        <taxon>eudicotyledons</taxon>
        <taxon>Gunneridae</taxon>
        <taxon>Pentapetalae</taxon>
        <taxon>rosids</taxon>
        <taxon>fabids</taxon>
        <taxon>Rosales</taxon>
        <taxon>Cannabaceae</taxon>
        <taxon>Trema</taxon>
    </lineage>
</organism>
<comment type="catalytic activity">
    <reaction evidence="5">
        <text>a very-long-chain acyl-CoA + malonyl-CoA + H(+) = a very-long-chain 3-oxoacyl-CoA + CO2 + CoA</text>
        <dbReference type="Rhea" id="RHEA:32727"/>
        <dbReference type="ChEBI" id="CHEBI:15378"/>
        <dbReference type="ChEBI" id="CHEBI:16526"/>
        <dbReference type="ChEBI" id="CHEBI:57287"/>
        <dbReference type="ChEBI" id="CHEBI:57384"/>
        <dbReference type="ChEBI" id="CHEBI:90725"/>
        <dbReference type="ChEBI" id="CHEBI:90736"/>
        <dbReference type="EC" id="2.3.1.199"/>
    </reaction>
</comment>
<evidence type="ECO:0000256" key="7">
    <source>
        <dbReference type="SAM" id="Phobius"/>
    </source>
</evidence>
<dbReference type="EMBL" id="JXTC01000074">
    <property type="protein sequence ID" value="PON91493.1"/>
    <property type="molecule type" value="Genomic_DNA"/>
</dbReference>
<feature type="transmembrane region" description="Helical" evidence="7">
    <location>
        <begin position="6"/>
        <end position="24"/>
    </location>
</feature>
<keyword evidence="7" id="KW-0812">Transmembrane</keyword>
<dbReference type="GO" id="GO:0009922">
    <property type="term" value="F:fatty acid elongase activity"/>
    <property type="evidence" value="ECO:0007669"/>
    <property type="project" value="UniProtKB-EC"/>
</dbReference>
<dbReference type="InterPro" id="IPR013747">
    <property type="entry name" value="ACP_syn_III_C"/>
</dbReference>
<dbReference type="OrthoDB" id="329835at2759"/>
<keyword evidence="4 6" id="KW-0012">Acyltransferase</keyword>
<keyword evidence="11" id="KW-1185">Reference proteome</keyword>
<evidence type="ECO:0000256" key="2">
    <source>
        <dbReference type="ARBA" id="ARBA00005531"/>
    </source>
</evidence>
<dbReference type="Gene3D" id="3.40.47.10">
    <property type="match status" value="1"/>
</dbReference>
<evidence type="ECO:0000259" key="8">
    <source>
        <dbReference type="Pfam" id="PF08392"/>
    </source>
</evidence>
<dbReference type="Pfam" id="PF08541">
    <property type="entry name" value="ACP_syn_III_C"/>
    <property type="match status" value="1"/>
</dbReference>
<evidence type="ECO:0000256" key="3">
    <source>
        <dbReference type="ARBA" id="ARBA00022679"/>
    </source>
</evidence>
<dbReference type="AlphaFoldDB" id="A0A2P5F121"/>
<comment type="similarity">
    <text evidence="2 6">Belongs to the thiolase-like superfamily. Chalcone/stilbene synthases family.</text>
</comment>
<dbReference type="InParanoid" id="A0A2P5F121"/>
<dbReference type="Proteomes" id="UP000237000">
    <property type="component" value="Unassembled WGS sequence"/>
</dbReference>
<feature type="domain" description="FAE" evidence="8">
    <location>
        <begin position="25"/>
        <end position="309"/>
    </location>
</feature>
<protein>
    <recommendedName>
        <fullName evidence="6">3-ketoacyl-CoA synthase</fullName>
        <ecNumber evidence="6">2.3.1.-</ecNumber>
    </recommendedName>
</protein>
<dbReference type="InterPro" id="IPR013601">
    <property type="entry name" value="FAE1_typ3_polyketide_synth"/>
</dbReference>
<evidence type="ECO:0000256" key="1">
    <source>
        <dbReference type="ARBA" id="ARBA00005194"/>
    </source>
</evidence>
<proteinExistence type="inferred from homology"/>
<evidence type="ECO:0000256" key="4">
    <source>
        <dbReference type="ARBA" id="ARBA00023315"/>
    </source>
</evidence>
<dbReference type="PANTHER" id="PTHR31561">
    <property type="entry name" value="3-KETOACYL-COA SYNTHASE"/>
    <property type="match status" value="1"/>
</dbReference>
<dbReference type="InterPro" id="IPR016039">
    <property type="entry name" value="Thiolase-like"/>
</dbReference>
<comment type="caution">
    <text evidence="10">The sequence shown here is derived from an EMBL/GenBank/DDBJ whole genome shotgun (WGS) entry which is preliminary data.</text>
</comment>
<feature type="domain" description="Beta-ketoacyl-[acyl-carrier-protein] synthase III C-terminal" evidence="9">
    <location>
        <begin position="335"/>
        <end position="415"/>
    </location>
</feature>
<dbReference type="UniPathway" id="UPA00094"/>
<dbReference type="InterPro" id="IPR012392">
    <property type="entry name" value="3-ktacl-CoA_syn"/>
</dbReference>
<evidence type="ECO:0000313" key="11">
    <source>
        <dbReference type="Proteomes" id="UP000237000"/>
    </source>
</evidence>
<dbReference type="PIRSF" id="PIRSF036417">
    <property type="entry name" value="3-ktacl-CoA_syn"/>
    <property type="match status" value="1"/>
</dbReference>
<name>A0A2P5F121_TREOI</name>
<evidence type="ECO:0000313" key="10">
    <source>
        <dbReference type="EMBL" id="PON91493.1"/>
    </source>
</evidence>
<evidence type="ECO:0000259" key="9">
    <source>
        <dbReference type="Pfam" id="PF08541"/>
    </source>
</evidence>
<evidence type="ECO:0000256" key="5">
    <source>
        <dbReference type="ARBA" id="ARBA00047375"/>
    </source>
</evidence>
<dbReference type="GO" id="GO:0016020">
    <property type="term" value="C:membrane"/>
    <property type="evidence" value="ECO:0007669"/>
    <property type="project" value="InterPro"/>
</dbReference>
<keyword evidence="3 6" id="KW-0808">Transferase</keyword>
<dbReference type="EC" id="2.3.1.-" evidence="6"/>
<dbReference type="Pfam" id="PF08392">
    <property type="entry name" value="FAE1_CUT1_RppA"/>
    <property type="match status" value="1"/>
</dbReference>
<keyword evidence="7" id="KW-0472">Membrane</keyword>
<dbReference type="CDD" id="cd00831">
    <property type="entry name" value="CHS_like"/>
    <property type="match status" value="1"/>
</dbReference>
<evidence type="ECO:0000256" key="6">
    <source>
        <dbReference type="PIRNR" id="PIRNR036417"/>
    </source>
</evidence>
<gene>
    <name evidence="10" type="ORF">TorRG33x02_127760</name>
</gene>
<dbReference type="GO" id="GO:0006633">
    <property type="term" value="P:fatty acid biosynthetic process"/>
    <property type="evidence" value="ECO:0007669"/>
    <property type="project" value="UniProtKB-UniPathway"/>
</dbReference>